<gene>
    <name evidence="2" type="ORF">SAMN04489723_101133</name>
</gene>
<dbReference type="AlphaFoldDB" id="A0A1I0VCW0"/>
<accession>A0A1I0VCW0</accession>
<keyword evidence="3" id="KW-1185">Reference proteome</keyword>
<evidence type="ECO:0000256" key="1">
    <source>
        <dbReference type="SAM" id="MobiDB-lite"/>
    </source>
</evidence>
<organism evidence="2 3">
    <name type="scientific">Algoriphagus aquimarinus</name>
    <dbReference type="NCBI Taxonomy" id="237018"/>
    <lineage>
        <taxon>Bacteria</taxon>
        <taxon>Pseudomonadati</taxon>
        <taxon>Bacteroidota</taxon>
        <taxon>Cytophagia</taxon>
        <taxon>Cytophagales</taxon>
        <taxon>Cyclobacteriaceae</taxon>
        <taxon>Algoriphagus</taxon>
    </lineage>
</organism>
<sequence length="414" mass="45451">MAKLTIDPKLVQAKELNVELLKQLQVFQAHPITQKYWALGGASGWLGTNTTTIRTCPDGVGQYQHFVNGSIYYHPSIGAHEVHGLIRARWQSMGWERSLLGYPLTDESSCPDGIGRFNHFQGGSIYWSPSSGAWEVHGAIRAKYSSFGWERSFLRYPLTNETTCPDGVGRFNHFQGGSIYWSPSTGAHEVHGAIRSHWASLGWERSALGYPTSDELVVFGGAARISHFQHGSIYWSPTAGVRVLRERVRVHVKILETPVSFTINEQFAAMQEVYAVAGVRVDCASTENLNLPTLKDVDVGGCTMGSVSSEQIILFGNRNFVGTNDVVVYFVRSTVPGYNGCAAHPSGRPGCVVVRSASRWTLGHEFGHVLGIHHVNDNNRLMTGNGTFNITNPPPDLTSSESSTMRNSSLTTPL</sequence>
<dbReference type="Pfam" id="PF08310">
    <property type="entry name" value="LGFP"/>
    <property type="match status" value="4"/>
</dbReference>
<dbReference type="Gene3D" id="3.40.390.10">
    <property type="entry name" value="Collagenase (Catalytic Domain)"/>
    <property type="match status" value="1"/>
</dbReference>
<dbReference type="RefSeq" id="WP_092894242.1">
    <property type="nucleotide sequence ID" value="NZ_FOKK01000001.1"/>
</dbReference>
<proteinExistence type="predicted"/>
<dbReference type="SUPFAM" id="SSF55486">
    <property type="entry name" value="Metalloproteases ('zincins'), catalytic domain"/>
    <property type="match status" value="1"/>
</dbReference>
<feature type="region of interest" description="Disordered" evidence="1">
    <location>
        <begin position="386"/>
        <end position="414"/>
    </location>
</feature>
<dbReference type="EMBL" id="FOKK01000001">
    <property type="protein sequence ID" value="SFA74194.1"/>
    <property type="molecule type" value="Genomic_DNA"/>
</dbReference>
<reference evidence="2 3" key="1">
    <citation type="submission" date="2016-10" db="EMBL/GenBank/DDBJ databases">
        <authorList>
            <person name="de Groot N.N."/>
        </authorList>
    </citation>
    <scope>NUCLEOTIDE SEQUENCE [LARGE SCALE GENOMIC DNA]</scope>
    <source>
        <strain evidence="2 3">DSM 23399</strain>
    </source>
</reference>
<dbReference type="OrthoDB" id="514320at2"/>
<dbReference type="STRING" id="237018.SAMN04489723_101133"/>
<dbReference type="Proteomes" id="UP000198790">
    <property type="component" value="Unassembled WGS sequence"/>
</dbReference>
<name>A0A1I0VCW0_9BACT</name>
<dbReference type="GO" id="GO:0008237">
    <property type="term" value="F:metallopeptidase activity"/>
    <property type="evidence" value="ECO:0007669"/>
    <property type="project" value="InterPro"/>
</dbReference>
<protein>
    <submittedName>
        <fullName evidence="2">LGFP repeat-containing protein</fullName>
    </submittedName>
</protein>
<dbReference type="InterPro" id="IPR024079">
    <property type="entry name" value="MetalloPept_cat_dom_sf"/>
</dbReference>
<evidence type="ECO:0000313" key="3">
    <source>
        <dbReference type="Proteomes" id="UP000198790"/>
    </source>
</evidence>
<evidence type="ECO:0000313" key="2">
    <source>
        <dbReference type="EMBL" id="SFA74194.1"/>
    </source>
</evidence>
<feature type="compositionally biased region" description="Low complexity" evidence="1">
    <location>
        <begin position="398"/>
        <end position="414"/>
    </location>
</feature>
<dbReference type="InterPro" id="IPR013207">
    <property type="entry name" value="LGFP"/>
</dbReference>